<proteinExistence type="predicted"/>
<dbReference type="EMBL" id="UYRV01001382">
    <property type="protein sequence ID" value="VDK46838.1"/>
    <property type="molecule type" value="Genomic_DNA"/>
</dbReference>
<dbReference type="AlphaFoldDB" id="A0A3P6RY00"/>
<evidence type="ECO:0000313" key="1">
    <source>
        <dbReference type="EMBL" id="VDK46838.1"/>
    </source>
</evidence>
<gene>
    <name evidence="1" type="ORF">CGOC_LOCUS877</name>
</gene>
<keyword evidence="2" id="KW-1185">Reference proteome</keyword>
<accession>A0A3P6RY00</accession>
<protein>
    <submittedName>
        <fullName evidence="1">Uncharacterized protein</fullName>
    </submittedName>
</protein>
<organism evidence="1 2">
    <name type="scientific">Cylicostephanus goldi</name>
    <name type="common">Nematode worm</name>
    <dbReference type="NCBI Taxonomy" id="71465"/>
    <lineage>
        <taxon>Eukaryota</taxon>
        <taxon>Metazoa</taxon>
        <taxon>Ecdysozoa</taxon>
        <taxon>Nematoda</taxon>
        <taxon>Chromadorea</taxon>
        <taxon>Rhabditida</taxon>
        <taxon>Rhabditina</taxon>
        <taxon>Rhabditomorpha</taxon>
        <taxon>Strongyloidea</taxon>
        <taxon>Strongylidae</taxon>
        <taxon>Cylicostephanus</taxon>
    </lineage>
</organism>
<reference evidence="1 2" key="1">
    <citation type="submission" date="2018-11" db="EMBL/GenBank/DDBJ databases">
        <authorList>
            <consortium name="Pathogen Informatics"/>
        </authorList>
    </citation>
    <scope>NUCLEOTIDE SEQUENCE [LARGE SCALE GENOMIC DNA]</scope>
</reference>
<sequence>MDEEFTDEECKDYIMAEEDVSQTISEIDVDPEHKSCRRQHPFLLQGTYAEINRHCTRQTSNLPLSILSKAGKIKSYFSDHAY</sequence>
<name>A0A3P6RY00_CYLGO</name>
<dbReference type="Proteomes" id="UP000271889">
    <property type="component" value="Unassembled WGS sequence"/>
</dbReference>
<evidence type="ECO:0000313" key="2">
    <source>
        <dbReference type="Proteomes" id="UP000271889"/>
    </source>
</evidence>